<evidence type="ECO:0000256" key="1">
    <source>
        <dbReference type="ARBA" id="ARBA00008710"/>
    </source>
</evidence>
<name>A0A552WTL8_9MICO</name>
<accession>A0A552WTL8</accession>
<dbReference type="Proteomes" id="UP000318693">
    <property type="component" value="Unassembled WGS sequence"/>
</dbReference>
<protein>
    <submittedName>
        <fullName evidence="3">Nitroreductase family deazaflavin-dependent oxidoreductase</fullName>
    </submittedName>
</protein>
<dbReference type="Pfam" id="PF04075">
    <property type="entry name" value="F420H2_quin_red"/>
    <property type="match status" value="1"/>
</dbReference>
<evidence type="ECO:0000313" key="4">
    <source>
        <dbReference type="Proteomes" id="UP000318693"/>
    </source>
</evidence>
<sequence>MSFERRMRRQGNAIARWVHHAFKGRLDAFGDQTVLMVTSPGRRTGKPRSSMVRYLDHDGGYLVSGTGSGSPTDPDWFRTLRATTRAVVEIGTMPQDVIPRELLGMERDRVWREVVLVRAPGVAQYEAKAGRVIPVAHLRPASSPGRSRPG</sequence>
<comment type="caution">
    <text evidence="3">The sequence shown here is derived from an EMBL/GenBank/DDBJ whole genome shotgun (WGS) entry which is preliminary data.</text>
</comment>
<gene>
    <name evidence="3" type="ORF">FJ693_07010</name>
</gene>
<dbReference type="GO" id="GO:0070967">
    <property type="term" value="F:coenzyme F420 binding"/>
    <property type="evidence" value="ECO:0007669"/>
    <property type="project" value="TreeGrafter"/>
</dbReference>
<dbReference type="InterPro" id="IPR004378">
    <property type="entry name" value="F420H2_quin_Rdtase"/>
</dbReference>
<dbReference type="PANTHER" id="PTHR39428:SF3">
    <property type="entry name" value="DEAZAFLAVIN-DEPENDENT NITROREDUCTASE"/>
    <property type="match status" value="1"/>
</dbReference>
<keyword evidence="4" id="KW-1185">Reference proteome</keyword>
<dbReference type="Gene3D" id="2.30.110.10">
    <property type="entry name" value="Electron Transport, Fmn-binding Protein, Chain A"/>
    <property type="match status" value="1"/>
</dbReference>
<dbReference type="NCBIfam" id="TIGR00026">
    <property type="entry name" value="hi_GC_TIGR00026"/>
    <property type="match status" value="1"/>
</dbReference>
<comment type="similarity">
    <text evidence="1">Belongs to the F420H(2)-dependent quinone reductase family.</text>
</comment>
<evidence type="ECO:0000313" key="3">
    <source>
        <dbReference type="EMBL" id="TRW46045.1"/>
    </source>
</evidence>
<comment type="catalytic activity">
    <reaction evidence="2">
        <text>oxidized coenzyme F420-(gamma-L-Glu)(n) + a quinol + H(+) = reduced coenzyme F420-(gamma-L-Glu)(n) + a quinone</text>
        <dbReference type="Rhea" id="RHEA:39663"/>
        <dbReference type="Rhea" id="RHEA-COMP:12939"/>
        <dbReference type="Rhea" id="RHEA-COMP:14378"/>
        <dbReference type="ChEBI" id="CHEBI:15378"/>
        <dbReference type="ChEBI" id="CHEBI:24646"/>
        <dbReference type="ChEBI" id="CHEBI:132124"/>
        <dbReference type="ChEBI" id="CHEBI:133980"/>
        <dbReference type="ChEBI" id="CHEBI:139511"/>
    </reaction>
</comment>
<dbReference type="EMBL" id="VJXR01000014">
    <property type="protein sequence ID" value="TRW46045.1"/>
    <property type="molecule type" value="Genomic_DNA"/>
</dbReference>
<dbReference type="RefSeq" id="WP_143417817.1">
    <property type="nucleotide sequence ID" value="NZ_VJXR01000014.1"/>
</dbReference>
<dbReference type="PANTHER" id="PTHR39428">
    <property type="entry name" value="F420H(2)-DEPENDENT QUINONE REDUCTASE RV1261C"/>
    <property type="match status" value="1"/>
</dbReference>
<proteinExistence type="inferred from homology"/>
<dbReference type="GO" id="GO:0005886">
    <property type="term" value="C:plasma membrane"/>
    <property type="evidence" value="ECO:0007669"/>
    <property type="project" value="TreeGrafter"/>
</dbReference>
<dbReference type="GO" id="GO:0016491">
    <property type="term" value="F:oxidoreductase activity"/>
    <property type="evidence" value="ECO:0007669"/>
    <property type="project" value="InterPro"/>
</dbReference>
<evidence type="ECO:0000256" key="2">
    <source>
        <dbReference type="ARBA" id="ARBA00049106"/>
    </source>
</evidence>
<reference evidence="3 4" key="1">
    <citation type="submission" date="2019-07" db="EMBL/GenBank/DDBJ databases">
        <title>Georgenia wutianyii sp. nov. and Georgenia *** sp. nov. isolated from plateau pika (Ochotona curzoniae) in the Qinghai-Tibet plateau of China.</title>
        <authorList>
            <person name="Tian Z."/>
        </authorList>
    </citation>
    <scope>NUCLEOTIDE SEQUENCE [LARGE SCALE GENOMIC DNA]</scope>
    <source>
        <strain evidence="3 4">Z446</strain>
    </source>
</reference>
<dbReference type="AlphaFoldDB" id="A0A552WTL8"/>
<dbReference type="InterPro" id="IPR012349">
    <property type="entry name" value="Split_barrel_FMN-bd"/>
</dbReference>
<organism evidence="3 4">
    <name type="scientific">Georgenia yuyongxinii</name>
    <dbReference type="NCBI Taxonomy" id="2589797"/>
    <lineage>
        <taxon>Bacteria</taxon>
        <taxon>Bacillati</taxon>
        <taxon>Actinomycetota</taxon>
        <taxon>Actinomycetes</taxon>
        <taxon>Micrococcales</taxon>
        <taxon>Bogoriellaceae</taxon>
        <taxon>Georgenia</taxon>
    </lineage>
</organism>